<protein>
    <submittedName>
        <fullName evidence="2">Uncharacterized protein</fullName>
    </submittedName>
</protein>
<reference evidence="2" key="1">
    <citation type="submission" date="2022-05" db="EMBL/GenBank/DDBJ databases">
        <title>The Musa troglodytarum L. genome provides insights into the mechanism of non-climacteric behaviour and enrichment of carotenoids.</title>
        <authorList>
            <person name="Wang J."/>
        </authorList>
    </citation>
    <scope>NUCLEOTIDE SEQUENCE</scope>
    <source>
        <tissue evidence="2">Leaf</tissue>
    </source>
</reference>
<keyword evidence="3" id="KW-1185">Reference proteome</keyword>
<dbReference type="Proteomes" id="UP001055439">
    <property type="component" value="Chromosome 4"/>
</dbReference>
<evidence type="ECO:0000313" key="3">
    <source>
        <dbReference type="Proteomes" id="UP001055439"/>
    </source>
</evidence>
<sequence length="115" mass="12702">MSFDGGRRYKMTLSARHVLDLYIYVYLSISSLWVAFYLAAVSFYSSHCLGFFVLLSILGYVLFANADTVCGRDMSSAESRQMLPALQDGSPSSMKRNRCLSVSTLMKCNGAVALS</sequence>
<feature type="transmembrane region" description="Helical" evidence="1">
    <location>
        <begin position="49"/>
        <end position="70"/>
    </location>
</feature>
<keyword evidence="1" id="KW-1133">Transmembrane helix</keyword>
<proteinExistence type="predicted"/>
<keyword evidence="1" id="KW-0812">Transmembrane</keyword>
<feature type="transmembrane region" description="Helical" evidence="1">
    <location>
        <begin position="21"/>
        <end position="43"/>
    </location>
</feature>
<organism evidence="2 3">
    <name type="scientific">Musa troglodytarum</name>
    <name type="common">fe'i banana</name>
    <dbReference type="NCBI Taxonomy" id="320322"/>
    <lineage>
        <taxon>Eukaryota</taxon>
        <taxon>Viridiplantae</taxon>
        <taxon>Streptophyta</taxon>
        <taxon>Embryophyta</taxon>
        <taxon>Tracheophyta</taxon>
        <taxon>Spermatophyta</taxon>
        <taxon>Magnoliopsida</taxon>
        <taxon>Liliopsida</taxon>
        <taxon>Zingiberales</taxon>
        <taxon>Musaceae</taxon>
        <taxon>Musa</taxon>
    </lineage>
</organism>
<name>A0A9E7FMB2_9LILI</name>
<evidence type="ECO:0000313" key="2">
    <source>
        <dbReference type="EMBL" id="URD98435.1"/>
    </source>
</evidence>
<dbReference type="EMBL" id="CP097506">
    <property type="protein sequence ID" value="URD98435.1"/>
    <property type="molecule type" value="Genomic_DNA"/>
</dbReference>
<keyword evidence="1" id="KW-0472">Membrane</keyword>
<gene>
    <name evidence="2" type="ORF">MUK42_00852</name>
</gene>
<accession>A0A9E7FMB2</accession>
<dbReference type="AlphaFoldDB" id="A0A9E7FMB2"/>
<evidence type="ECO:0000256" key="1">
    <source>
        <dbReference type="SAM" id="Phobius"/>
    </source>
</evidence>